<sequence>MTFAQSTPIISKEPAPSDIERMTARWETWHCDSREFQHCYVPGATFYVVRGRAHLTFSHGAALSIEAGDLVSIGEGAQAQWAISAPVETRYTYHDHGDASSEN</sequence>
<evidence type="ECO:0000259" key="1">
    <source>
        <dbReference type="Pfam" id="PF05899"/>
    </source>
</evidence>
<dbReference type="InterPro" id="IPR008579">
    <property type="entry name" value="UGlyAH_Cupin_dom"/>
</dbReference>
<dbReference type="InterPro" id="IPR014710">
    <property type="entry name" value="RmlC-like_jellyroll"/>
</dbReference>
<accession>A0A158GD00</accession>
<dbReference type="Gene3D" id="2.60.120.10">
    <property type="entry name" value="Jelly Rolls"/>
    <property type="match status" value="1"/>
</dbReference>
<evidence type="ECO:0000313" key="3">
    <source>
        <dbReference type="Proteomes" id="UP000054740"/>
    </source>
</evidence>
<dbReference type="Proteomes" id="UP000054740">
    <property type="component" value="Unassembled WGS sequence"/>
</dbReference>
<dbReference type="InterPro" id="IPR011051">
    <property type="entry name" value="RmlC_Cupin_sf"/>
</dbReference>
<keyword evidence="3" id="KW-1185">Reference proteome</keyword>
<dbReference type="AlphaFoldDB" id="A0A158GD00"/>
<organism evidence="2 3">
    <name type="scientific">Caballeronia cordobensis</name>
    <name type="common">Burkholderia cordobensis</name>
    <dbReference type="NCBI Taxonomy" id="1353886"/>
    <lineage>
        <taxon>Bacteria</taxon>
        <taxon>Pseudomonadati</taxon>
        <taxon>Pseudomonadota</taxon>
        <taxon>Betaproteobacteria</taxon>
        <taxon>Burkholderiales</taxon>
        <taxon>Burkholderiaceae</taxon>
        <taxon>Caballeronia</taxon>
    </lineage>
</organism>
<dbReference type="Pfam" id="PF05899">
    <property type="entry name" value="Cupin_3"/>
    <property type="match status" value="1"/>
</dbReference>
<dbReference type="PANTHER" id="PTHR33271">
    <property type="entry name" value="OS04G0445200 PROTEIN"/>
    <property type="match status" value="1"/>
</dbReference>
<gene>
    <name evidence="2" type="ORF">AWB70_01811</name>
</gene>
<protein>
    <recommendedName>
        <fullName evidence="1">(S)-ureidoglycine aminohydrolase cupin domain-containing protein</fullName>
    </recommendedName>
</protein>
<evidence type="ECO:0000313" key="2">
    <source>
        <dbReference type="EMBL" id="SAL29892.1"/>
    </source>
</evidence>
<dbReference type="PANTHER" id="PTHR33271:SF22">
    <property type="entry name" value="OS04G0445200 PROTEIN"/>
    <property type="match status" value="1"/>
</dbReference>
<proteinExistence type="predicted"/>
<dbReference type="SUPFAM" id="SSF51182">
    <property type="entry name" value="RmlC-like cupins"/>
    <property type="match status" value="1"/>
</dbReference>
<feature type="domain" description="(S)-ureidoglycine aminohydrolase cupin" evidence="1">
    <location>
        <begin position="23"/>
        <end position="91"/>
    </location>
</feature>
<reference evidence="3" key="1">
    <citation type="submission" date="2016-01" db="EMBL/GenBank/DDBJ databases">
        <authorList>
            <person name="Peeters C."/>
        </authorList>
    </citation>
    <scope>NUCLEOTIDE SEQUENCE [LARGE SCALE GENOMIC DNA]</scope>
</reference>
<name>A0A158GD00_CABCO</name>
<dbReference type="EMBL" id="FCNY02000004">
    <property type="protein sequence ID" value="SAL29892.1"/>
    <property type="molecule type" value="Genomic_DNA"/>
</dbReference>